<evidence type="ECO:0000259" key="1">
    <source>
        <dbReference type="PROSITE" id="PS51186"/>
    </source>
</evidence>
<protein>
    <submittedName>
        <fullName evidence="2">Protein N-acetyltransferase, RimJ/RimL family</fullName>
    </submittedName>
</protein>
<dbReference type="InterPro" id="IPR016181">
    <property type="entry name" value="Acyl_CoA_acyltransferase"/>
</dbReference>
<dbReference type="Proteomes" id="UP000199495">
    <property type="component" value="Unassembled WGS sequence"/>
</dbReference>
<dbReference type="EMBL" id="FNCS01000013">
    <property type="protein sequence ID" value="SDG93985.1"/>
    <property type="molecule type" value="Genomic_DNA"/>
</dbReference>
<dbReference type="InterPro" id="IPR051531">
    <property type="entry name" value="N-acetyltransferase"/>
</dbReference>
<gene>
    <name evidence="2" type="ORF">SAMN04487974_11342</name>
</gene>
<organism evidence="2 3">
    <name type="scientific">Pelagibacterium luteolum</name>
    <dbReference type="NCBI Taxonomy" id="440168"/>
    <lineage>
        <taxon>Bacteria</taxon>
        <taxon>Pseudomonadati</taxon>
        <taxon>Pseudomonadota</taxon>
        <taxon>Alphaproteobacteria</taxon>
        <taxon>Hyphomicrobiales</taxon>
        <taxon>Devosiaceae</taxon>
        <taxon>Pelagibacterium</taxon>
    </lineage>
</organism>
<dbReference type="InterPro" id="IPR000182">
    <property type="entry name" value="GNAT_dom"/>
</dbReference>
<dbReference type="PANTHER" id="PTHR43792:SF1">
    <property type="entry name" value="N-ACETYLTRANSFERASE DOMAIN-CONTAINING PROTEIN"/>
    <property type="match status" value="1"/>
</dbReference>
<dbReference type="PANTHER" id="PTHR43792">
    <property type="entry name" value="GNAT FAMILY, PUTATIVE (AFU_ORTHOLOGUE AFUA_3G00765)-RELATED-RELATED"/>
    <property type="match status" value="1"/>
</dbReference>
<evidence type="ECO:0000313" key="2">
    <source>
        <dbReference type="EMBL" id="SDG93985.1"/>
    </source>
</evidence>
<keyword evidence="2" id="KW-0808">Transferase</keyword>
<dbReference type="PROSITE" id="PS51186">
    <property type="entry name" value="GNAT"/>
    <property type="match status" value="1"/>
</dbReference>
<evidence type="ECO:0000313" key="3">
    <source>
        <dbReference type="Proteomes" id="UP000199495"/>
    </source>
</evidence>
<dbReference type="AlphaFoldDB" id="A0A1G7YCC1"/>
<keyword evidence="3" id="KW-1185">Reference proteome</keyword>
<sequence>MMVTMSYFPIETERLLLRQFRLSDVDATAAYEGLPEVARYCSWEPRTRRRIKELIPRWIAMDGLGAKSEGIQYAVVLKASGRQIGDCVLMFDDIAARQGQLGYVMDPAHQGRGYTTEAARAVLGVGFDRVGLHRISARCDTRNFASWRVMEKLSMRREAHFREHAIFKGEWDEEFVYAMLEDEWRAQQGAV</sequence>
<accession>A0A1G7YCC1</accession>
<reference evidence="2 3" key="1">
    <citation type="submission" date="2016-10" db="EMBL/GenBank/DDBJ databases">
        <authorList>
            <person name="de Groot N.N."/>
        </authorList>
    </citation>
    <scope>NUCLEOTIDE SEQUENCE [LARGE SCALE GENOMIC DNA]</scope>
    <source>
        <strain evidence="2 3">CGMCC 1.10267</strain>
    </source>
</reference>
<dbReference type="SUPFAM" id="SSF55729">
    <property type="entry name" value="Acyl-CoA N-acyltransferases (Nat)"/>
    <property type="match status" value="1"/>
</dbReference>
<proteinExistence type="predicted"/>
<dbReference type="Gene3D" id="3.40.630.30">
    <property type="match status" value="1"/>
</dbReference>
<dbReference type="GO" id="GO:0016747">
    <property type="term" value="F:acyltransferase activity, transferring groups other than amino-acyl groups"/>
    <property type="evidence" value="ECO:0007669"/>
    <property type="project" value="InterPro"/>
</dbReference>
<name>A0A1G7YCC1_9HYPH</name>
<dbReference type="STRING" id="440168.SAMN04487974_11342"/>
<dbReference type="Pfam" id="PF13302">
    <property type="entry name" value="Acetyltransf_3"/>
    <property type="match status" value="1"/>
</dbReference>
<feature type="domain" description="N-acetyltransferase" evidence="1">
    <location>
        <begin position="15"/>
        <end position="182"/>
    </location>
</feature>